<evidence type="ECO:0000256" key="1">
    <source>
        <dbReference type="ARBA" id="ARBA00004613"/>
    </source>
</evidence>
<dbReference type="PANTHER" id="PTHR48071:SF15">
    <property type="entry name" value="SRCR DOMAIN-CONTAINING PROTEIN"/>
    <property type="match status" value="1"/>
</dbReference>
<feature type="disulfide bond" evidence="7">
    <location>
        <begin position="83"/>
        <end position="144"/>
    </location>
</feature>
<dbReference type="PROSITE" id="PS00420">
    <property type="entry name" value="SRCR_1"/>
    <property type="match status" value="1"/>
</dbReference>
<keyword evidence="3" id="KW-0732">Signal</keyword>
<evidence type="ECO:0000256" key="2">
    <source>
        <dbReference type="ARBA" id="ARBA00022525"/>
    </source>
</evidence>
<dbReference type="PROSITE" id="PS50287">
    <property type="entry name" value="SRCR_2"/>
    <property type="match status" value="2"/>
</dbReference>
<keyword evidence="4" id="KW-0677">Repeat</keyword>
<keyword evidence="10" id="KW-1185">Reference proteome</keyword>
<dbReference type="GO" id="GO:0031638">
    <property type="term" value="P:zymogen activation"/>
    <property type="evidence" value="ECO:0007669"/>
    <property type="project" value="TreeGrafter"/>
</dbReference>
<evidence type="ECO:0000259" key="8">
    <source>
        <dbReference type="PROSITE" id="PS50287"/>
    </source>
</evidence>
<evidence type="ECO:0000313" key="9">
    <source>
        <dbReference type="EMBL" id="NXL96124.1"/>
    </source>
</evidence>
<evidence type="ECO:0000256" key="6">
    <source>
        <dbReference type="ARBA" id="ARBA00023180"/>
    </source>
</evidence>
<dbReference type="PRINTS" id="PR00258">
    <property type="entry name" value="SPERACTRCPTR"/>
</dbReference>
<gene>
    <name evidence="9" type="primary">Cd163_1</name>
    <name evidence="9" type="ORF">ALELAT_R14238</name>
</gene>
<dbReference type="AlphaFoldDB" id="A0A7L0WZA2"/>
<feature type="non-terminal residue" evidence="9">
    <location>
        <position position="1"/>
    </location>
</feature>
<reference evidence="9 10" key="1">
    <citation type="submission" date="2019-09" db="EMBL/GenBank/DDBJ databases">
        <title>Bird 10,000 Genomes (B10K) Project - Family phase.</title>
        <authorList>
            <person name="Zhang G."/>
        </authorList>
    </citation>
    <scope>NUCLEOTIDE SEQUENCE [LARGE SCALE GENOMIC DNA]</scope>
    <source>
        <strain evidence="9">B10K-DU-001-39</strain>
        <tissue evidence="9">Muscle</tissue>
    </source>
</reference>
<dbReference type="Gene3D" id="3.10.250.10">
    <property type="entry name" value="SRCR-like domain"/>
    <property type="match status" value="2"/>
</dbReference>
<dbReference type="GO" id="GO:0005615">
    <property type="term" value="C:extracellular space"/>
    <property type="evidence" value="ECO:0007669"/>
    <property type="project" value="TreeGrafter"/>
</dbReference>
<comment type="subcellular location">
    <subcellularLocation>
        <location evidence="1">Secreted</location>
    </subcellularLocation>
</comment>
<evidence type="ECO:0000256" key="4">
    <source>
        <dbReference type="ARBA" id="ARBA00022737"/>
    </source>
</evidence>
<name>A0A7L0WZA2_ALELA</name>
<feature type="disulfide bond" evidence="7">
    <location>
        <begin position="114"/>
        <end position="124"/>
    </location>
</feature>
<dbReference type="EMBL" id="VXAV01031040">
    <property type="protein sequence ID" value="NXL96124.1"/>
    <property type="molecule type" value="Genomic_DNA"/>
</dbReference>
<feature type="domain" description="SRCR" evidence="8">
    <location>
        <begin position="1"/>
        <end position="43"/>
    </location>
</feature>
<dbReference type="InterPro" id="IPR001190">
    <property type="entry name" value="SRCR"/>
</dbReference>
<feature type="disulfide bond" evidence="7">
    <location>
        <begin position="12"/>
        <end position="22"/>
    </location>
</feature>
<evidence type="ECO:0000256" key="3">
    <source>
        <dbReference type="ARBA" id="ARBA00022729"/>
    </source>
</evidence>
<dbReference type="PANTHER" id="PTHR48071">
    <property type="entry name" value="SRCR DOMAIN-CONTAINING PROTEIN"/>
    <property type="match status" value="1"/>
</dbReference>
<accession>A0A7L0WZA2</accession>
<dbReference type="InterPro" id="IPR036772">
    <property type="entry name" value="SRCR-like_dom_sf"/>
</dbReference>
<evidence type="ECO:0000256" key="5">
    <source>
        <dbReference type="ARBA" id="ARBA00023157"/>
    </source>
</evidence>
<dbReference type="OrthoDB" id="9110296at2759"/>
<feature type="disulfide bond" evidence="7">
    <location>
        <begin position="70"/>
        <end position="134"/>
    </location>
</feature>
<evidence type="ECO:0000256" key="7">
    <source>
        <dbReference type="PROSITE-ProRule" id="PRU00196"/>
    </source>
</evidence>
<keyword evidence="5 7" id="KW-1015">Disulfide bond</keyword>
<comment type="caution">
    <text evidence="7">Lacks conserved residue(s) required for the propagation of feature annotation.</text>
</comment>
<feature type="domain" description="SRCR" evidence="8">
    <location>
        <begin position="45"/>
        <end position="145"/>
    </location>
</feature>
<keyword evidence="2" id="KW-0964">Secreted</keyword>
<dbReference type="GO" id="GO:0005886">
    <property type="term" value="C:plasma membrane"/>
    <property type="evidence" value="ECO:0007669"/>
    <property type="project" value="TreeGrafter"/>
</dbReference>
<proteinExistence type="predicted"/>
<dbReference type="FunFam" id="3.10.250.10:FF:000004">
    <property type="entry name" value="Scavenger receptor cysteine-rich type 1 protein M130"/>
    <property type="match status" value="1"/>
</dbReference>
<dbReference type="Pfam" id="PF00530">
    <property type="entry name" value="SRCR"/>
    <property type="match status" value="2"/>
</dbReference>
<feature type="non-terminal residue" evidence="9">
    <location>
        <position position="164"/>
    </location>
</feature>
<evidence type="ECO:0000313" key="10">
    <source>
        <dbReference type="Proteomes" id="UP000562322"/>
    </source>
</evidence>
<organism evidence="9 10">
    <name type="scientific">Alectura lathami</name>
    <name type="common">Australian brush turkey</name>
    <dbReference type="NCBI Taxonomy" id="81907"/>
    <lineage>
        <taxon>Eukaryota</taxon>
        <taxon>Metazoa</taxon>
        <taxon>Chordata</taxon>
        <taxon>Craniata</taxon>
        <taxon>Vertebrata</taxon>
        <taxon>Euteleostomi</taxon>
        <taxon>Archelosauria</taxon>
        <taxon>Archosauria</taxon>
        <taxon>Dinosauria</taxon>
        <taxon>Saurischia</taxon>
        <taxon>Theropoda</taxon>
        <taxon>Coelurosauria</taxon>
        <taxon>Aves</taxon>
        <taxon>Neognathae</taxon>
        <taxon>Galloanserae</taxon>
        <taxon>Galliformes</taxon>
        <taxon>Megapodiidae</taxon>
        <taxon>Alectura</taxon>
    </lineage>
</organism>
<dbReference type="SMART" id="SM00202">
    <property type="entry name" value="SR"/>
    <property type="match status" value="1"/>
</dbReference>
<dbReference type="GO" id="GO:0004252">
    <property type="term" value="F:serine-type endopeptidase activity"/>
    <property type="evidence" value="ECO:0007669"/>
    <property type="project" value="TreeGrafter"/>
</dbReference>
<dbReference type="SUPFAM" id="SSF56487">
    <property type="entry name" value="SRCR-like"/>
    <property type="match status" value="2"/>
</dbReference>
<sequence>GTGPMWDRELQCVGNESSLSSCPTGTPREQPCTHANDAGVTCTRFRLVNGSNACAGRVEVAVVGTWGTLCASRWDLSDAHVLCRHLGCGFAESVPAGGRFGSGTGPVWRDSFHCEGTEAHLGQCPVTALGASDCSPENDAAVICSGPLHSGALRLVGGGSRCDG</sequence>
<protein>
    <submittedName>
        <fullName evidence="9">C163A protein</fullName>
    </submittedName>
</protein>
<keyword evidence="6" id="KW-0325">Glycoprotein</keyword>
<dbReference type="Proteomes" id="UP000562322">
    <property type="component" value="Unassembled WGS sequence"/>
</dbReference>
<comment type="caution">
    <text evidence="9">The sequence shown here is derived from an EMBL/GenBank/DDBJ whole genome shotgun (WGS) entry which is preliminary data.</text>
</comment>